<name>X6LHY6_RETFI</name>
<organism evidence="1 2">
    <name type="scientific">Reticulomyxa filosa</name>
    <dbReference type="NCBI Taxonomy" id="46433"/>
    <lineage>
        <taxon>Eukaryota</taxon>
        <taxon>Sar</taxon>
        <taxon>Rhizaria</taxon>
        <taxon>Retaria</taxon>
        <taxon>Foraminifera</taxon>
        <taxon>Monothalamids</taxon>
        <taxon>Reticulomyxidae</taxon>
        <taxon>Reticulomyxa</taxon>
    </lineage>
</organism>
<evidence type="ECO:0000313" key="1">
    <source>
        <dbReference type="EMBL" id="ETO00956.1"/>
    </source>
</evidence>
<dbReference type="AlphaFoldDB" id="X6LHY6"/>
<gene>
    <name evidence="1" type="ORF">RFI_36484</name>
</gene>
<dbReference type="EMBL" id="ASPP01039583">
    <property type="protein sequence ID" value="ETO00956.1"/>
    <property type="molecule type" value="Genomic_DNA"/>
</dbReference>
<reference evidence="1 2" key="1">
    <citation type="journal article" date="2013" name="Curr. Biol.">
        <title>The Genome of the Foraminiferan Reticulomyxa filosa.</title>
        <authorList>
            <person name="Glockner G."/>
            <person name="Hulsmann N."/>
            <person name="Schleicher M."/>
            <person name="Noegel A.A."/>
            <person name="Eichinger L."/>
            <person name="Gallinger C."/>
            <person name="Pawlowski J."/>
            <person name="Sierra R."/>
            <person name="Euteneuer U."/>
            <person name="Pillet L."/>
            <person name="Moustafa A."/>
            <person name="Platzer M."/>
            <person name="Groth M."/>
            <person name="Szafranski K."/>
            <person name="Schliwa M."/>
        </authorList>
    </citation>
    <scope>NUCLEOTIDE SEQUENCE [LARGE SCALE GENOMIC DNA]</scope>
</reference>
<evidence type="ECO:0000313" key="2">
    <source>
        <dbReference type="Proteomes" id="UP000023152"/>
    </source>
</evidence>
<dbReference type="Proteomes" id="UP000023152">
    <property type="component" value="Unassembled WGS sequence"/>
</dbReference>
<sequence>IFESSHFAYYIIVETSDKKGLDIEKWKYLQYFDNFQYSQNKLLSSLANCFAKPICVYVKKGKHFQSSNEITYLFKLKKLNVLC</sequence>
<protein>
    <submittedName>
        <fullName evidence="1">Uncharacterized protein</fullName>
    </submittedName>
</protein>
<keyword evidence="2" id="KW-1185">Reference proteome</keyword>
<accession>X6LHY6</accession>
<feature type="non-terminal residue" evidence="1">
    <location>
        <position position="1"/>
    </location>
</feature>
<proteinExistence type="predicted"/>
<comment type="caution">
    <text evidence="1">The sequence shown here is derived from an EMBL/GenBank/DDBJ whole genome shotgun (WGS) entry which is preliminary data.</text>
</comment>